<accession>A0A0L6UH98</accession>
<evidence type="ECO:0000313" key="2">
    <source>
        <dbReference type="Proteomes" id="UP000037035"/>
    </source>
</evidence>
<evidence type="ECO:0000313" key="1">
    <source>
        <dbReference type="EMBL" id="KNZ47647.1"/>
    </source>
</evidence>
<dbReference type="EMBL" id="LAVV01011563">
    <property type="protein sequence ID" value="KNZ47647.1"/>
    <property type="molecule type" value="Genomic_DNA"/>
</dbReference>
<protein>
    <submittedName>
        <fullName evidence="1">Uncharacterized protein</fullName>
    </submittedName>
</protein>
<organism evidence="1 2">
    <name type="scientific">Puccinia sorghi</name>
    <dbReference type="NCBI Taxonomy" id="27349"/>
    <lineage>
        <taxon>Eukaryota</taxon>
        <taxon>Fungi</taxon>
        <taxon>Dikarya</taxon>
        <taxon>Basidiomycota</taxon>
        <taxon>Pucciniomycotina</taxon>
        <taxon>Pucciniomycetes</taxon>
        <taxon>Pucciniales</taxon>
        <taxon>Pucciniaceae</taxon>
        <taxon>Puccinia</taxon>
    </lineage>
</organism>
<dbReference type="VEuPathDB" id="FungiDB:VP01_625g7"/>
<keyword evidence="2" id="KW-1185">Reference proteome</keyword>
<sequence length="168" mass="18954">MSSAAATCSYRLAYISSTTHERGLLRKLVGYLLLRRHQPHCTHNLPPLLPNVKEFNCWAINGPVLWLSDLIVAIDRAMKARHQLRTVEEIRHGYDTTTRIRIAFLRLVSYLHTSKPTFVDLPASSLKKIANDFAITSLRIFPEPRSQDPTTRAIQLAEVARAAANPVT</sequence>
<dbReference type="AlphaFoldDB" id="A0A0L6UH98"/>
<name>A0A0L6UH98_9BASI</name>
<reference evidence="1 2" key="1">
    <citation type="submission" date="2015-08" db="EMBL/GenBank/DDBJ databases">
        <title>Next Generation Sequencing and Analysis of the Genome of Puccinia sorghi L Schw, the Causal Agent of Maize Common Rust.</title>
        <authorList>
            <person name="Rochi L."/>
            <person name="Burguener G."/>
            <person name="Darino M."/>
            <person name="Turjanski A."/>
            <person name="Kreff E."/>
            <person name="Dieguez M.J."/>
            <person name="Sacco F."/>
        </authorList>
    </citation>
    <scope>NUCLEOTIDE SEQUENCE [LARGE SCALE GENOMIC DNA]</scope>
    <source>
        <strain evidence="1 2">RO10H11247</strain>
    </source>
</reference>
<dbReference type="Proteomes" id="UP000037035">
    <property type="component" value="Unassembled WGS sequence"/>
</dbReference>
<gene>
    <name evidence="1" type="ORF">VP01_625g7</name>
</gene>
<comment type="caution">
    <text evidence="1">The sequence shown here is derived from an EMBL/GenBank/DDBJ whole genome shotgun (WGS) entry which is preliminary data.</text>
</comment>
<proteinExistence type="predicted"/>